<keyword evidence="2" id="KW-0479">Metal-binding</keyword>
<dbReference type="InParanoid" id="B5RU24"/>
<dbReference type="InterPro" id="IPR007219">
    <property type="entry name" value="XnlR_reg_dom"/>
</dbReference>
<dbReference type="PANTHER" id="PTHR46910:SF3">
    <property type="entry name" value="HALOTOLERANCE PROTEIN 9-RELATED"/>
    <property type="match status" value="1"/>
</dbReference>
<protein>
    <submittedName>
        <fullName evidence="7">DEHA2E16544p</fullName>
    </submittedName>
</protein>
<dbReference type="KEGG" id="dha:DEHA2E16544g"/>
<name>B5RU24_DEBHA</name>
<dbReference type="GO" id="GO:0003677">
    <property type="term" value="F:DNA binding"/>
    <property type="evidence" value="ECO:0007669"/>
    <property type="project" value="UniProtKB-KW"/>
</dbReference>
<feature type="compositionally biased region" description="Basic and acidic residues" evidence="5">
    <location>
        <begin position="637"/>
        <end position="652"/>
    </location>
</feature>
<evidence type="ECO:0000256" key="3">
    <source>
        <dbReference type="ARBA" id="ARBA00023125"/>
    </source>
</evidence>
<dbReference type="OrthoDB" id="10031947at2759"/>
<evidence type="ECO:0000259" key="6">
    <source>
        <dbReference type="PROSITE" id="PS50048"/>
    </source>
</evidence>
<evidence type="ECO:0000256" key="4">
    <source>
        <dbReference type="ARBA" id="ARBA00023242"/>
    </source>
</evidence>
<accession>B5RU24</accession>
<dbReference type="VEuPathDB" id="FungiDB:DEHA2E16544g"/>
<dbReference type="GO" id="GO:0000981">
    <property type="term" value="F:DNA-binding transcription factor activity, RNA polymerase II-specific"/>
    <property type="evidence" value="ECO:0007669"/>
    <property type="project" value="InterPro"/>
</dbReference>
<evidence type="ECO:0000256" key="2">
    <source>
        <dbReference type="ARBA" id="ARBA00022723"/>
    </source>
</evidence>
<dbReference type="GO" id="GO:0006351">
    <property type="term" value="P:DNA-templated transcription"/>
    <property type="evidence" value="ECO:0007669"/>
    <property type="project" value="InterPro"/>
</dbReference>
<dbReference type="SMART" id="SM00906">
    <property type="entry name" value="Fungal_trans"/>
    <property type="match status" value="1"/>
</dbReference>
<gene>
    <name evidence="7" type="ordered locus">DEHA2E16544g</name>
</gene>
<dbReference type="STRING" id="284592.B5RU24"/>
<feature type="compositionally biased region" description="Low complexity" evidence="5">
    <location>
        <begin position="721"/>
        <end position="736"/>
    </location>
</feature>
<feature type="region of interest" description="Disordered" evidence="5">
    <location>
        <begin position="632"/>
        <end position="666"/>
    </location>
</feature>
<feature type="region of interest" description="Disordered" evidence="5">
    <location>
        <begin position="721"/>
        <end position="746"/>
    </location>
</feature>
<dbReference type="GeneID" id="8998769"/>
<evidence type="ECO:0000256" key="5">
    <source>
        <dbReference type="SAM" id="MobiDB-lite"/>
    </source>
</evidence>
<reference evidence="7 8" key="1">
    <citation type="journal article" date="2004" name="Nature">
        <title>Genome evolution in yeasts.</title>
        <authorList>
            <consortium name="Genolevures"/>
            <person name="Dujon B."/>
            <person name="Sherman D."/>
            <person name="Fischer G."/>
            <person name="Durrens P."/>
            <person name="Casaregola S."/>
            <person name="Lafontaine I."/>
            <person name="de Montigny J."/>
            <person name="Marck C."/>
            <person name="Neuveglise C."/>
            <person name="Talla E."/>
            <person name="Goffard N."/>
            <person name="Frangeul L."/>
            <person name="Aigle M."/>
            <person name="Anthouard V."/>
            <person name="Babour A."/>
            <person name="Barbe V."/>
            <person name="Barnay S."/>
            <person name="Blanchin S."/>
            <person name="Beckerich J.M."/>
            <person name="Beyne E."/>
            <person name="Bleykasten C."/>
            <person name="Boisrame A."/>
            <person name="Boyer J."/>
            <person name="Cattolico L."/>
            <person name="Confanioleri F."/>
            <person name="de Daruvar A."/>
            <person name="Despons L."/>
            <person name="Fabre E."/>
            <person name="Fairhead C."/>
            <person name="Ferry-Dumazet H."/>
            <person name="Groppi A."/>
            <person name="Hantraye F."/>
            <person name="Hennequin C."/>
            <person name="Jauniaux N."/>
            <person name="Joyet P."/>
            <person name="Kachouri R."/>
            <person name="Kerrest A."/>
            <person name="Koszul R."/>
            <person name="Lemaire M."/>
            <person name="Lesur I."/>
            <person name="Ma L."/>
            <person name="Muller H."/>
            <person name="Nicaud J.M."/>
            <person name="Nikolski M."/>
            <person name="Oztas S."/>
            <person name="Ozier-Kalogeropoulos O."/>
            <person name="Pellenz S."/>
            <person name="Potier S."/>
            <person name="Richard G.F."/>
            <person name="Straub M.L."/>
            <person name="Suleau A."/>
            <person name="Swennene D."/>
            <person name="Tekaia F."/>
            <person name="Wesolowski-Louvel M."/>
            <person name="Westhof E."/>
            <person name="Wirth B."/>
            <person name="Zeniou-Meyer M."/>
            <person name="Zivanovic I."/>
            <person name="Bolotin-Fukuhara M."/>
            <person name="Thierry A."/>
            <person name="Bouchier C."/>
            <person name="Caudron B."/>
            <person name="Scarpelli C."/>
            <person name="Gaillardin C."/>
            <person name="Weissenbach J."/>
            <person name="Wincker P."/>
            <person name="Souciet J.L."/>
        </authorList>
    </citation>
    <scope>NUCLEOTIDE SEQUENCE [LARGE SCALE GENOMIC DNA]</scope>
    <source>
        <strain evidence="8">ATCC 36239 / CBS 767 / BCRC 21394 / JCM 1990 / NBRC 0083 / IGC 2968</strain>
    </source>
</reference>
<dbReference type="eggNOG" id="ENOG502S1X9">
    <property type="taxonomic scope" value="Eukaryota"/>
</dbReference>
<dbReference type="HOGENOM" id="CLU_364501_0_0_1"/>
<dbReference type="Pfam" id="PF04082">
    <property type="entry name" value="Fungal_trans"/>
    <property type="match status" value="1"/>
</dbReference>
<dbReference type="InterPro" id="IPR001138">
    <property type="entry name" value="Zn2Cys6_DnaBD"/>
</dbReference>
<dbReference type="Gene3D" id="4.10.240.10">
    <property type="entry name" value="Zn(2)-C6 fungal-type DNA-binding domain"/>
    <property type="match status" value="1"/>
</dbReference>
<dbReference type="EMBL" id="CR382137">
    <property type="protein sequence ID" value="CAR65836.1"/>
    <property type="molecule type" value="Genomic_DNA"/>
</dbReference>
<evidence type="ECO:0000256" key="1">
    <source>
        <dbReference type="ARBA" id="ARBA00004123"/>
    </source>
</evidence>
<dbReference type="SUPFAM" id="SSF57701">
    <property type="entry name" value="Zn2/Cys6 DNA-binding domain"/>
    <property type="match status" value="1"/>
</dbReference>
<dbReference type="AlphaFoldDB" id="B5RU24"/>
<dbReference type="CDD" id="cd00067">
    <property type="entry name" value="GAL4"/>
    <property type="match status" value="1"/>
</dbReference>
<dbReference type="InterPro" id="IPR050987">
    <property type="entry name" value="AtrR-like"/>
</dbReference>
<dbReference type="GO" id="GO:0005634">
    <property type="term" value="C:nucleus"/>
    <property type="evidence" value="ECO:0007669"/>
    <property type="project" value="UniProtKB-SubCell"/>
</dbReference>
<keyword evidence="4" id="KW-0539">Nucleus</keyword>
<dbReference type="OMA" id="NLWWCCY"/>
<feature type="domain" description="Zn(2)-C6 fungal-type" evidence="6">
    <location>
        <begin position="20"/>
        <end position="53"/>
    </location>
</feature>
<dbReference type="PROSITE" id="PS50048">
    <property type="entry name" value="ZN2_CY6_FUNGAL_2"/>
    <property type="match status" value="1"/>
</dbReference>
<proteinExistence type="predicted"/>
<dbReference type="CDD" id="cd12148">
    <property type="entry name" value="fungal_TF_MHR"/>
    <property type="match status" value="1"/>
</dbReference>
<evidence type="ECO:0000313" key="7">
    <source>
        <dbReference type="EMBL" id="CAR65836.1"/>
    </source>
</evidence>
<dbReference type="RefSeq" id="XP_002770493.1">
    <property type="nucleotide sequence ID" value="XM_002770447.1"/>
</dbReference>
<keyword evidence="8" id="KW-1185">Reference proteome</keyword>
<dbReference type="Proteomes" id="UP000000599">
    <property type="component" value="Chromosome E"/>
</dbReference>
<organism evidence="7 8">
    <name type="scientific">Debaryomyces hansenii (strain ATCC 36239 / CBS 767 / BCRC 21394 / JCM 1990 / NBRC 0083 / IGC 2968)</name>
    <name type="common">Yeast</name>
    <name type="synonym">Torulaspora hansenii</name>
    <dbReference type="NCBI Taxonomy" id="284592"/>
    <lineage>
        <taxon>Eukaryota</taxon>
        <taxon>Fungi</taxon>
        <taxon>Dikarya</taxon>
        <taxon>Ascomycota</taxon>
        <taxon>Saccharomycotina</taxon>
        <taxon>Pichiomycetes</taxon>
        <taxon>Debaryomycetaceae</taxon>
        <taxon>Debaryomyces</taxon>
    </lineage>
</organism>
<keyword evidence="3" id="KW-0238">DNA-binding</keyword>
<dbReference type="GO" id="GO:0008270">
    <property type="term" value="F:zinc ion binding"/>
    <property type="evidence" value="ECO:0007669"/>
    <property type="project" value="InterPro"/>
</dbReference>
<dbReference type="InterPro" id="IPR036864">
    <property type="entry name" value="Zn2-C6_fun-type_DNA-bd_sf"/>
</dbReference>
<sequence length="789" mass="91134">MFVFPAFDVNYKTRKRSFRCCQNCRIKKVKCEINSTSSESCSNCRKHKWQCDLSKFDDNLIDHQIKDERITIFNTPDNRSRGDNKVKRKDNASIPKIDSWDTEKITPQYLKDKYNFNISGMGRTFLYQYLVHGHPKAIMGNKMEDQSVWHESGVYIDDKSKPDLNGQSSKAYKNNSFRSEFHIRNRKTYNILLSIDAFTLSTDEYPLSSSEIRELLELYFYKINSLFPIVKEKGFWAEFDANEVPTILVYAIVLVISRDTLAEPILKNMFARNREASNRGDDFTDNLVNFITDLEYKIRQVTLVLPQLGDIDKVTLLVESLLLSLHFSFDRLGNEQSSHDLTDAINLAVSSGIHMKSQHSNKACKEEIAYTTNLWWCCYVLDRFNALTNSRCIFTKQEDFNVDLPYSNINLLKLVQLARSYENMTIAIYQPYNNNDLNNSNALKRDKLFNVDEFQRFEFEFCEKERLSGNSFCDVQGLVNNGKIINTDASVEAYTAACIHFLTRLLNNTIILISQKAKYDNIQIPNSIPEAVALEASKNILRYVMETKGEISLNIPIIPWCIALGMAVSLKKKAKYMLTTGDRHAKEDDCVFDLHNYITVLDEYSKKWWVVDEICKLTKDFFEKLNTSSTLNKRYSNGKDSEHKRLKNEKSFNRGGEYPNGSEFSQNQSSVDIFNHKLRYTPIGDVMKPSNSRVNPIPSISNMLNESKEENIVTPFEFNSSTPNNNYLANNSAPNTTSYERQVGTPPFSDQYHDFLESMHIDLFDNDFLKDFPNIVNQLMEGESNSRSN</sequence>
<evidence type="ECO:0000313" key="8">
    <source>
        <dbReference type="Proteomes" id="UP000000599"/>
    </source>
</evidence>
<dbReference type="PANTHER" id="PTHR46910">
    <property type="entry name" value="TRANSCRIPTION FACTOR PDR1"/>
    <property type="match status" value="1"/>
</dbReference>
<comment type="subcellular location">
    <subcellularLocation>
        <location evidence="1">Nucleus</location>
    </subcellularLocation>
</comment>